<proteinExistence type="predicted"/>
<protein>
    <submittedName>
        <fullName evidence="1">Uncharacterized protein</fullName>
    </submittedName>
</protein>
<sequence>MQNRKLNRNEAMIILNKHFMKGGTRGATKLPKKKPKKTFLKANWCEMSTDPDCIPRPKKLPIRLR</sequence>
<dbReference type="EMBL" id="MN739062">
    <property type="protein sequence ID" value="QHS86794.1"/>
    <property type="molecule type" value="Genomic_DNA"/>
</dbReference>
<evidence type="ECO:0000313" key="1">
    <source>
        <dbReference type="EMBL" id="QHS86794.1"/>
    </source>
</evidence>
<organism evidence="1">
    <name type="scientific">viral metagenome</name>
    <dbReference type="NCBI Taxonomy" id="1070528"/>
    <lineage>
        <taxon>unclassified sequences</taxon>
        <taxon>metagenomes</taxon>
        <taxon>organismal metagenomes</taxon>
    </lineage>
</organism>
<accession>A0A6C0B4Q7</accession>
<dbReference type="AlphaFoldDB" id="A0A6C0B4Q7"/>
<reference evidence="1" key="1">
    <citation type="journal article" date="2020" name="Nature">
        <title>Giant virus diversity and host interactions through global metagenomics.</title>
        <authorList>
            <person name="Schulz F."/>
            <person name="Roux S."/>
            <person name="Paez-Espino D."/>
            <person name="Jungbluth S."/>
            <person name="Walsh D.A."/>
            <person name="Denef V.J."/>
            <person name="McMahon K.D."/>
            <person name="Konstantinidis K.T."/>
            <person name="Eloe-Fadrosh E.A."/>
            <person name="Kyrpides N.C."/>
            <person name="Woyke T."/>
        </authorList>
    </citation>
    <scope>NUCLEOTIDE SEQUENCE</scope>
    <source>
        <strain evidence="1">GVMAG-M-3300009422-16</strain>
    </source>
</reference>
<name>A0A6C0B4Q7_9ZZZZ</name>